<feature type="domain" description="Sialidase" evidence="1">
    <location>
        <begin position="38"/>
        <end position="291"/>
    </location>
</feature>
<gene>
    <name evidence="2" type="ORF">TanjilG_26158</name>
</gene>
<dbReference type="InterPro" id="IPR011040">
    <property type="entry name" value="Sialidase"/>
</dbReference>
<feature type="domain" description="Sialidase" evidence="1">
    <location>
        <begin position="382"/>
        <end position="644"/>
    </location>
</feature>
<evidence type="ECO:0000313" key="3">
    <source>
        <dbReference type="Proteomes" id="UP000188354"/>
    </source>
</evidence>
<dbReference type="Gene3D" id="2.120.10.10">
    <property type="match status" value="2"/>
</dbReference>
<dbReference type="InterPro" id="IPR036278">
    <property type="entry name" value="Sialidase_sf"/>
</dbReference>
<proteinExistence type="predicted"/>
<reference evidence="2 3" key="1">
    <citation type="journal article" date="2017" name="Plant Biotechnol. J.">
        <title>A comprehensive draft genome sequence for lupin (Lupinus angustifolius), an emerging health food: insights into plant-microbe interactions and legume evolution.</title>
        <authorList>
            <person name="Hane J.K."/>
            <person name="Ming Y."/>
            <person name="Kamphuis L.G."/>
            <person name="Nelson M.N."/>
            <person name="Garg G."/>
            <person name="Atkins C.A."/>
            <person name="Bayer P.E."/>
            <person name="Bravo A."/>
            <person name="Bringans S."/>
            <person name="Cannon S."/>
            <person name="Edwards D."/>
            <person name="Foley R."/>
            <person name="Gao L.L."/>
            <person name="Harrison M.J."/>
            <person name="Huang W."/>
            <person name="Hurgobin B."/>
            <person name="Li S."/>
            <person name="Liu C.W."/>
            <person name="McGrath A."/>
            <person name="Morahan G."/>
            <person name="Murray J."/>
            <person name="Weller J."/>
            <person name="Jian J."/>
            <person name="Singh K.B."/>
        </authorList>
    </citation>
    <scope>NUCLEOTIDE SEQUENCE [LARGE SCALE GENOMIC DNA]</scope>
    <source>
        <strain evidence="3">cv. Tanjil</strain>
        <tissue evidence="2">Whole plant</tissue>
    </source>
</reference>
<dbReference type="AlphaFoldDB" id="A0A4P1R227"/>
<organism evidence="2 3">
    <name type="scientific">Lupinus angustifolius</name>
    <name type="common">Narrow-leaved blue lupine</name>
    <dbReference type="NCBI Taxonomy" id="3871"/>
    <lineage>
        <taxon>Eukaryota</taxon>
        <taxon>Viridiplantae</taxon>
        <taxon>Streptophyta</taxon>
        <taxon>Embryophyta</taxon>
        <taxon>Tracheophyta</taxon>
        <taxon>Spermatophyta</taxon>
        <taxon>Magnoliopsida</taxon>
        <taxon>eudicotyledons</taxon>
        <taxon>Gunneridae</taxon>
        <taxon>Pentapetalae</taxon>
        <taxon>rosids</taxon>
        <taxon>fabids</taxon>
        <taxon>Fabales</taxon>
        <taxon>Fabaceae</taxon>
        <taxon>Papilionoideae</taxon>
        <taxon>50 kb inversion clade</taxon>
        <taxon>genistoids sensu lato</taxon>
        <taxon>core genistoids</taxon>
        <taxon>Genisteae</taxon>
        <taxon>Lupinus</taxon>
    </lineage>
</organism>
<name>A0A4P1R227_LUPAN</name>
<evidence type="ECO:0000259" key="1">
    <source>
        <dbReference type="Pfam" id="PF13088"/>
    </source>
</evidence>
<evidence type="ECO:0000313" key="2">
    <source>
        <dbReference type="EMBL" id="OIV99820.1"/>
    </source>
</evidence>
<dbReference type="Proteomes" id="UP000188354">
    <property type="component" value="Chromosome LG12"/>
</dbReference>
<dbReference type="CDD" id="cd15482">
    <property type="entry name" value="Sialidase_non-viral"/>
    <property type="match status" value="2"/>
</dbReference>
<accession>A0A4P1R227</accession>
<dbReference type="Pfam" id="PF13088">
    <property type="entry name" value="BNR_2"/>
    <property type="match status" value="2"/>
</dbReference>
<keyword evidence="3" id="KW-1185">Reference proteome</keyword>
<protein>
    <recommendedName>
        <fullName evidence="1">Sialidase domain-containing protein</fullName>
    </recommendedName>
</protein>
<dbReference type="SUPFAM" id="SSF50939">
    <property type="entry name" value="Sialidases"/>
    <property type="match status" value="2"/>
</dbReference>
<dbReference type="Gramene" id="OIV99820">
    <property type="protein sequence ID" value="OIV99820"/>
    <property type="gene ID" value="TanjilG_26158"/>
</dbReference>
<dbReference type="PANTHER" id="PTHR43752:SF2">
    <property type="entry name" value="BNR_ASP-BOX REPEAT FAMILY PROTEIN"/>
    <property type="match status" value="1"/>
</dbReference>
<sequence>MAKNCPIEGPLAEEFTFPAKSAPFNTCHASTIVEVDNGHFLVAYFGGTSEGAPDVKIWLQTYKNGRWESPVIADEQPNVPMWNPVLFKLPSEEVLLFYKIGQEVQKWSGFMKRSYDKGITWTEREQLPPENGHLFCGSSVESWNSWGAWMEVTTDFGRSWSKYGPIYVENRSLSVIQPVPYQTAKGTLRVLLRSFDGINRVCMSESSDGGKTWGYAKPTELPNPNSGIDGVKLRDGCVLLVYNTTSRGVLKVALSEDDGDTWQEILTLEDTLGMEFSYPAVIQASDGRIHITYTYNRTQIKHIVLLPALPGKPHRVGKILGCCCGGSSAKVMSNTTCSETNSFSKGKNSYIKGSILEEYTFPSKSAPFNSCHASTIVEVGRGHFLVAYYGGTSEGAPDVKIWLQTYKNGIWKSPAIADEEPNVPMWNPALFKLPSNVLLLFYKIGVDVQKWSGFMKRSYDKGLTWTEREQLPPGILGPIKNKENDVLICGSSVESWNSWGAWAEVTTDYGRTWRKYGPIHIENKPLSVIQPVPYQTAKGTLRVLLRTFTGLGRVYMSESFDGGKTWGYAKATQLPNPNSGIDGVKLRDGRLLLAYNTISRGVLKLAISEDDGDSWHEALTLEDTLGMEFSYPAVIQASDGRVHVTYTYNRTQIKVQA</sequence>
<dbReference type="PANTHER" id="PTHR43752">
    <property type="entry name" value="BNR/ASP-BOX REPEAT FAMILY PROTEIN"/>
    <property type="match status" value="1"/>
</dbReference>
<dbReference type="EMBL" id="CM007372">
    <property type="protein sequence ID" value="OIV99820.1"/>
    <property type="molecule type" value="Genomic_DNA"/>
</dbReference>